<dbReference type="AlphaFoldDB" id="A0A0J1FKY3"/>
<gene>
    <name evidence="3" type="ORF">DEAC_c38070</name>
</gene>
<evidence type="ECO:0000313" key="4">
    <source>
        <dbReference type="Proteomes" id="UP000036356"/>
    </source>
</evidence>
<dbReference type="EMBL" id="LDZY01000016">
    <property type="protein sequence ID" value="KLU64174.1"/>
    <property type="molecule type" value="Genomic_DNA"/>
</dbReference>
<reference evidence="3 4" key="1">
    <citation type="submission" date="2015-06" db="EMBL/GenBank/DDBJ databases">
        <title>Draft genome of the moderately acidophilic sulfate reducer Candidatus Desulfosporosinus acididurans strain M1.</title>
        <authorList>
            <person name="Poehlein A."/>
            <person name="Petzsch P."/>
            <person name="Johnson B.D."/>
            <person name="Schloemann M."/>
            <person name="Daniel R."/>
            <person name="Muehling M."/>
        </authorList>
    </citation>
    <scope>NUCLEOTIDE SEQUENCE [LARGE SCALE GENOMIC DNA]</scope>
    <source>
        <strain evidence="3 4">M1</strain>
    </source>
</reference>
<evidence type="ECO:0000256" key="1">
    <source>
        <dbReference type="ARBA" id="ARBA00022801"/>
    </source>
</evidence>
<dbReference type="Gene3D" id="3.40.140.10">
    <property type="entry name" value="Cytidine Deaminase, domain 2"/>
    <property type="match status" value="1"/>
</dbReference>
<dbReference type="Pfam" id="PF00383">
    <property type="entry name" value="dCMP_cyt_deam_1"/>
    <property type="match status" value="1"/>
</dbReference>
<dbReference type="PATRIC" id="fig|476652.3.peg.4025"/>
<sequence>MPAMDFAILWNFQLQYYGIFTCNFRYFYLTTNSLDISEIRNLDDKEYPEKIEGIEQFVSQNIGKCIELSDVHLYNPANGVNNFNFLKVQLVRYLSLIMHPGLISPTHQERCMQIAYNAKLNSGCLSRQVGVVVTDEDYSVKSIGWNSVAEGQTPCNLRDVFSLISRNNLDGFSNFETNDEDFFSFLITTLKSQKVTEDSLNGRTLSYCFKDAYNASAKKNQVHTRALHAEENAFLQISKYGGYSIKGGYLFTTASPCELCAKKAYQLGIKVIFFIDPYPGISNSHILKCGTNRPELNLFYGAIGRAYHQFYTPIVPLKDELEMVANLKF</sequence>
<feature type="domain" description="CMP/dCMP-type deaminase" evidence="2">
    <location>
        <begin position="106"/>
        <end position="303"/>
    </location>
</feature>
<evidence type="ECO:0000313" key="3">
    <source>
        <dbReference type="EMBL" id="KLU64174.1"/>
    </source>
</evidence>
<keyword evidence="4" id="KW-1185">Reference proteome</keyword>
<keyword evidence="1" id="KW-0378">Hydrolase</keyword>
<dbReference type="PANTHER" id="PTHR11086:SF18">
    <property type="entry name" value="DEOXYCYTIDYLATE DEAMINASE"/>
    <property type="match status" value="1"/>
</dbReference>
<protein>
    <submittedName>
        <fullName evidence="3">Cytidine and deoxycytidylate deaminase zinc-binding region</fullName>
    </submittedName>
</protein>
<accession>A0A0J1FKY3</accession>
<dbReference type="GO" id="GO:0004132">
    <property type="term" value="F:dCMP deaminase activity"/>
    <property type="evidence" value="ECO:0007669"/>
    <property type="project" value="TreeGrafter"/>
</dbReference>
<dbReference type="InterPro" id="IPR016193">
    <property type="entry name" value="Cytidine_deaminase-like"/>
</dbReference>
<dbReference type="InterPro" id="IPR015517">
    <property type="entry name" value="dCMP_deaminase-rel"/>
</dbReference>
<evidence type="ECO:0000259" key="2">
    <source>
        <dbReference type="PROSITE" id="PS51747"/>
    </source>
</evidence>
<dbReference type="STRING" id="476652.DEAC_c38070"/>
<dbReference type="SUPFAM" id="SSF53927">
    <property type="entry name" value="Cytidine deaminase-like"/>
    <property type="match status" value="1"/>
</dbReference>
<dbReference type="GO" id="GO:0005737">
    <property type="term" value="C:cytoplasm"/>
    <property type="evidence" value="ECO:0007669"/>
    <property type="project" value="TreeGrafter"/>
</dbReference>
<dbReference type="PROSITE" id="PS51747">
    <property type="entry name" value="CYT_DCMP_DEAMINASES_2"/>
    <property type="match status" value="1"/>
</dbReference>
<comment type="caution">
    <text evidence="3">The sequence shown here is derived from an EMBL/GenBank/DDBJ whole genome shotgun (WGS) entry which is preliminary data.</text>
</comment>
<dbReference type="Proteomes" id="UP000036356">
    <property type="component" value="Unassembled WGS sequence"/>
</dbReference>
<proteinExistence type="predicted"/>
<organism evidence="3 4">
    <name type="scientific">Desulfosporosinus acididurans</name>
    <dbReference type="NCBI Taxonomy" id="476652"/>
    <lineage>
        <taxon>Bacteria</taxon>
        <taxon>Bacillati</taxon>
        <taxon>Bacillota</taxon>
        <taxon>Clostridia</taxon>
        <taxon>Eubacteriales</taxon>
        <taxon>Desulfitobacteriaceae</taxon>
        <taxon>Desulfosporosinus</taxon>
    </lineage>
</organism>
<dbReference type="InterPro" id="IPR002125">
    <property type="entry name" value="CMP_dCMP_dom"/>
</dbReference>
<dbReference type="PANTHER" id="PTHR11086">
    <property type="entry name" value="DEOXYCYTIDYLATE DEAMINASE-RELATED"/>
    <property type="match status" value="1"/>
</dbReference>
<name>A0A0J1FKY3_9FIRM</name>